<organism evidence="2">
    <name type="scientific">Pycnococcus provasolii</name>
    <dbReference type="NCBI Taxonomy" id="41880"/>
    <lineage>
        <taxon>Eukaryota</taxon>
        <taxon>Viridiplantae</taxon>
        <taxon>Chlorophyta</taxon>
        <taxon>Pseudoscourfieldiophyceae</taxon>
        <taxon>Pseudoscourfieldiales</taxon>
        <taxon>Pycnococcaceae</taxon>
        <taxon>Pycnococcus</taxon>
    </lineage>
</organism>
<name>A0A6T5WA39_9CHLO</name>
<dbReference type="InterPro" id="IPR001107">
    <property type="entry name" value="Band_7"/>
</dbReference>
<dbReference type="EMBL" id="HBHV01004150">
    <property type="protein sequence ID" value="CAE0013721.1"/>
    <property type="molecule type" value="Transcribed_RNA"/>
</dbReference>
<reference evidence="2" key="2">
    <citation type="submission" date="2021-01" db="EMBL/GenBank/DDBJ databases">
        <authorList>
            <person name="Corre E."/>
            <person name="Pelletier E."/>
            <person name="Niang G."/>
            <person name="Scheremetjew M."/>
            <person name="Finn R."/>
            <person name="Kale V."/>
            <person name="Holt S."/>
            <person name="Cochrane G."/>
            <person name="Meng A."/>
            <person name="Brown T."/>
            <person name="Cohen L."/>
        </authorList>
    </citation>
    <scope>NUCLEOTIDE SEQUENCE</scope>
    <source>
        <strain evidence="2">RCC2336</strain>
    </source>
</reference>
<evidence type="ECO:0000313" key="4">
    <source>
        <dbReference type="Proteomes" id="UP000660262"/>
    </source>
</evidence>
<reference evidence="3" key="1">
    <citation type="submission" date="2020-10" db="EMBL/GenBank/DDBJ databases">
        <title>Unveiling of a novel bifunctional photoreceptor, Dualchrome1, isolated from a cosmopolitan green alga.</title>
        <authorList>
            <person name="Suzuki S."/>
            <person name="Kawachi M."/>
        </authorList>
    </citation>
    <scope>NUCLEOTIDE SEQUENCE</scope>
    <source>
        <strain evidence="3">NIES 2893</strain>
    </source>
</reference>
<dbReference type="Gene3D" id="3.30.479.30">
    <property type="entry name" value="Band 7 domain"/>
    <property type="match status" value="1"/>
</dbReference>
<evidence type="ECO:0000313" key="3">
    <source>
        <dbReference type="EMBL" id="GHP06019.1"/>
    </source>
</evidence>
<dbReference type="InterPro" id="IPR050710">
    <property type="entry name" value="Band7/mec-2_domain"/>
</dbReference>
<sequence>MSILCCFACPSQGSVQVVEQCGAFRRVAPPGFNCVNCLLCECVRGTVSVRTQMMTVACETKTFDNVFVVLRVAVQYQVIPEKVYEAFYRLTNPASQIEAYVYDVVRSSVPKIKLDDVFTTKDEISANIKRELSEAMADYGFFIQATPITDIDPAVEVKIAMNEINKQQRLRVAATDEGEANKIRVLKMAEAQAGQIKIQAEADAEAKYLAGTGIARQRQAIMNGLRSSVLDFSEGVTDVDNKTIMDMMVLTQYFDTLKDVGASDKSHTVFIPHSAQAVGDIAAQIRNGVLEAASGKPPTEQTMKRR</sequence>
<evidence type="ECO:0000313" key="2">
    <source>
        <dbReference type="EMBL" id="CAE0013721.1"/>
    </source>
</evidence>
<evidence type="ECO:0000259" key="1">
    <source>
        <dbReference type="SMART" id="SM00244"/>
    </source>
</evidence>
<dbReference type="AlphaFoldDB" id="A0A6T5WA39"/>
<keyword evidence="4" id="KW-1185">Reference proteome</keyword>
<dbReference type="PANTHER" id="PTHR43327:SF10">
    <property type="entry name" value="STOMATIN-LIKE PROTEIN 2, MITOCHONDRIAL"/>
    <property type="match status" value="1"/>
</dbReference>
<dbReference type="EMBL" id="BNJQ01000011">
    <property type="protein sequence ID" value="GHP06019.1"/>
    <property type="molecule type" value="Genomic_DNA"/>
</dbReference>
<proteinExistence type="predicted"/>
<feature type="domain" description="Band 7" evidence="1">
    <location>
        <begin position="5"/>
        <end position="165"/>
    </location>
</feature>
<dbReference type="InterPro" id="IPR036013">
    <property type="entry name" value="Band_7/SPFH_dom_sf"/>
</dbReference>
<protein>
    <submittedName>
        <fullName evidence="3">HIR complex subunit</fullName>
    </submittedName>
</protein>
<dbReference type="SMART" id="SM00244">
    <property type="entry name" value="PHB"/>
    <property type="match status" value="1"/>
</dbReference>
<accession>A0A6T5WA39</accession>
<dbReference type="OrthoDB" id="434619at2759"/>
<dbReference type="CDD" id="cd03407">
    <property type="entry name" value="SPFH_like_u4"/>
    <property type="match status" value="1"/>
</dbReference>
<gene>
    <name evidence="2" type="ORF">PPRO1316_LOCUS2848</name>
    <name evidence="3" type="ORF">PPROV_000476600</name>
</gene>
<dbReference type="PANTHER" id="PTHR43327">
    <property type="entry name" value="STOMATIN-LIKE PROTEIN 2, MITOCHONDRIAL"/>
    <property type="match status" value="1"/>
</dbReference>
<dbReference type="SUPFAM" id="SSF117892">
    <property type="entry name" value="Band 7/SPFH domain"/>
    <property type="match status" value="1"/>
</dbReference>
<dbReference type="Proteomes" id="UP000660262">
    <property type="component" value="Unassembled WGS sequence"/>
</dbReference>
<dbReference type="Pfam" id="PF01145">
    <property type="entry name" value="Band_7"/>
    <property type="match status" value="1"/>
</dbReference>